<dbReference type="FunFam" id="1.10.510.10:FF:000571">
    <property type="entry name" value="Maternal embryonic leucine zipper kinase"/>
    <property type="match status" value="1"/>
</dbReference>
<evidence type="ECO:0000256" key="7">
    <source>
        <dbReference type="ARBA" id="ARBA00047899"/>
    </source>
</evidence>
<proteinExistence type="predicted"/>
<feature type="compositionally biased region" description="Polar residues" evidence="9">
    <location>
        <begin position="523"/>
        <end position="533"/>
    </location>
</feature>
<keyword evidence="4" id="KW-0547">Nucleotide-binding</keyword>
<dbReference type="InterPro" id="IPR001772">
    <property type="entry name" value="KA1_dom"/>
</dbReference>
<dbReference type="STRING" id="765915.A0A1Y2HTI7"/>
<dbReference type="EMBL" id="MCFL01000010">
    <property type="protein sequence ID" value="ORZ37910.1"/>
    <property type="molecule type" value="Genomic_DNA"/>
</dbReference>
<gene>
    <name evidence="12" type="ORF">BCR44DRAFT_1483602</name>
</gene>
<dbReference type="CDD" id="cd14003">
    <property type="entry name" value="STKc_AMPK-like"/>
    <property type="match status" value="1"/>
</dbReference>
<evidence type="ECO:0000313" key="12">
    <source>
        <dbReference type="EMBL" id="ORZ37910.1"/>
    </source>
</evidence>
<evidence type="ECO:0000256" key="8">
    <source>
        <dbReference type="ARBA" id="ARBA00048679"/>
    </source>
</evidence>
<protein>
    <recommendedName>
        <fullName evidence="1">non-specific serine/threonine protein kinase</fullName>
        <ecNumber evidence="1">2.7.11.1</ecNumber>
    </recommendedName>
</protein>
<reference evidence="12 13" key="1">
    <citation type="submission" date="2016-07" db="EMBL/GenBank/DDBJ databases">
        <title>Pervasive Adenine N6-methylation of Active Genes in Fungi.</title>
        <authorList>
            <consortium name="DOE Joint Genome Institute"/>
            <person name="Mondo S.J."/>
            <person name="Dannebaum R.O."/>
            <person name="Kuo R.C."/>
            <person name="Labutti K."/>
            <person name="Haridas S."/>
            <person name="Kuo A."/>
            <person name="Salamov A."/>
            <person name="Ahrendt S.R."/>
            <person name="Lipzen A."/>
            <person name="Sullivan W."/>
            <person name="Andreopoulos W.B."/>
            <person name="Clum A."/>
            <person name="Lindquist E."/>
            <person name="Daum C."/>
            <person name="Ramamoorthy G.K."/>
            <person name="Gryganskyi A."/>
            <person name="Culley D."/>
            <person name="Magnuson J.K."/>
            <person name="James T.Y."/>
            <person name="O'Malley M.A."/>
            <person name="Stajich J.E."/>
            <person name="Spatafora J.W."/>
            <person name="Visel A."/>
            <person name="Grigoriev I.V."/>
        </authorList>
    </citation>
    <scope>NUCLEOTIDE SEQUENCE [LARGE SCALE GENOMIC DNA]</scope>
    <source>
        <strain evidence="12 13">PL171</strain>
    </source>
</reference>
<feature type="region of interest" description="Disordered" evidence="9">
    <location>
        <begin position="38"/>
        <end position="150"/>
    </location>
</feature>
<comment type="caution">
    <text evidence="12">The sequence shown here is derived from an EMBL/GenBank/DDBJ whole genome shotgun (WGS) entry which is preliminary data.</text>
</comment>
<feature type="compositionally biased region" description="Polar residues" evidence="9">
    <location>
        <begin position="783"/>
        <end position="810"/>
    </location>
</feature>
<dbReference type="SMART" id="SM00220">
    <property type="entry name" value="S_TKc"/>
    <property type="match status" value="1"/>
</dbReference>
<keyword evidence="13" id="KW-1185">Reference proteome</keyword>
<comment type="catalytic activity">
    <reaction evidence="8">
        <text>L-seryl-[protein] + ATP = O-phospho-L-seryl-[protein] + ADP + H(+)</text>
        <dbReference type="Rhea" id="RHEA:17989"/>
        <dbReference type="Rhea" id="RHEA-COMP:9863"/>
        <dbReference type="Rhea" id="RHEA-COMP:11604"/>
        <dbReference type="ChEBI" id="CHEBI:15378"/>
        <dbReference type="ChEBI" id="CHEBI:29999"/>
        <dbReference type="ChEBI" id="CHEBI:30616"/>
        <dbReference type="ChEBI" id="CHEBI:83421"/>
        <dbReference type="ChEBI" id="CHEBI:456216"/>
        <dbReference type="EC" id="2.7.11.1"/>
    </reaction>
</comment>
<keyword evidence="3" id="KW-0808">Transferase</keyword>
<feature type="domain" description="Protein kinase" evidence="10">
    <location>
        <begin position="22"/>
        <end position="372"/>
    </location>
</feature>
<accession>A0A1Y2HTI7</accession>
<dbReference type="GO" id="GO:0035556">
    <property type="term" value="P:intracellular signal transduction"/>
    <property type="evidence" value="ECO:0007669"/>
    <property type="project" value="TreeGrafter"/>
</dbReference>
<keyword evidence="2" id="KW-0723">Serine/threonine-protein kinase</keyword>
<sequence>MSSTPSSPSKSRLSNEYRIGDFKLGKTIGQGAFSKVKLGFHKETGQKITKSAKRKEKMKHDAAKKKAAKENHAAATAAAATATNSGSGSGSNGAVPKQPESPRDRASSAEPQSDTSEATAASGATKPPSAPVPVTRGDSIPVISPISSPLPPKDGAKTLMDSLYAEVKLLMRLNHPNIIGLYQVIDSDDECFIIMEYAPGGELIDYIAAKDYLSEKEARRFFRQIMSAIDHCHQASVVHRDLKLENLLLSASRDILITDFGLGRTFRSDIEDLMMTFCGTPNYAAVELISFKPYIGVHTDVWAMGVILFIMCSGKPPFHGHSIPSLYNKIMNLQYTCPDHFTPELRQLLARILVKDPAQRITMAEMYEDRWVNFEEIERPLKIQPLYDTLRDTGMDQILSINKDAQSTVFSFARYQTDILSHVVVAGVNPSTGSRRGSINPPGEDSEGGIGSGATLGRRMSLTVARRMSLRPASAGPGQPPMATIDMTKPGQTAAGVPGRRMSLVAGSTSPTRHLAPLNAINEANNAGGSRSMTPAPGSSAAGTNSGGISASRSMDFRRNRRMSFHSTTESQSTSPPLPNAYGNPSVEAGSGFATPNQSSGQSTASFWRLYRQCGQRHVAGSVNHFHGHMGLGSASVGSTPTKGNSRRLSLVTKGDSILYNLQQPLVPGPNGGLATCDGTTAGLVGGTGAVAMDLEPEKLAKPSSQAIADWHMIHRPPKSIRAIRFSLTSTNTSSMPPSAVFQELHRGLLVLATQYPGLTFARDDSYYMFNVSVPMRGGAISESASNTSPRQQSDGMSASEISSATSPTQAAAELSGARPPSSLQPAEHIVRFEVEVCKVWLLNLHGVRFKRISGDSLAFKELYKELTSRLVL</sequence>
<dbReference type="PANTHER" id="PTHR24346:SF30">
    <property type="entry name" value="MATERNAL EMBRYONIC LEUCINE ZIPPER KINASE"/>
    <property type="match status" value="1"/>
</dbReference>
<dbReference type="Gene3D" id="3.30.310.80">
    <property type="entry name" value="Kinase associated domain 1, KA1"/>
    <property type="match status" value="1"/>
</dbReference>
<dbReference type="GO" id="GO:0106310">
    <property type="term" value="F:protein serine kinase activity"/>
    <property type="evidence" value="ECO:0007669"/>
    <property type="project" value="RHEA"/>
</dbReference>
<feature type="region of interest" description="Disordered" evidence="9">
    <location>
        <begin position="781"/>
        <end position="820"/>
    </location>
</feature>
<feature type="compositionally biased region" description="Polar residues" evidence="9">
    <location>
        <begin position="565"/>
        <end position="575"/>
    </location>
</feature>
<dbReference type="Proteomes" id="UP000193411">
    <property type="component" value="Unassembled WGS sequence"/>
</dbReference>
<evidence type="ECO:0000313" key="13">
    <source>
        <dbReference type="Proteomes" id="UP000193411"/>
    </source>
</evidence>
<evidence type="ECO:0000259" key="10">
    <source>
        <dbReference type="PROSITE" id="PS50011"/>
    </source>
</evidence>
<dbReference type="Pfam" id="PF00069">
    <property type="entry name" value="Pkinase"/>
    <property type="match status" value="1"/>
</dbReference>
<dbReference type="PROSITE" id="PS00108">
    <property type="entry name" value="PROTEIN_KINASE_ST"/>
    <property type="match status" value="1"/>
</dbReference>
<dbReference type="PROSITE" id="PS50011">
    <property type="entry name" value="PROTEIN_KINASE_DOM"/>
    <property type="match status" value="1"/>
</dbReference>
<feature type="compositionally biased region" description="Low complexity" evidence="9">
    <location>
        <begin position="73"/>
        <end position="86"/>
    </location>
</feature>
<evidence type="ECO:0000259" key="11">
    <source>
        <dbReference type="PROSITE" id="PS50032"/>
    </source>
</evidence>
<feature type="compositionally biased region" description="Polar residues" evidence="9">
    <location>
        <begin position="541"/>
        <end position="553"/>
    </location>
</feature>
<evidence type="ECO:0000256" key="6">
    <source>
        <dbReference type="ARBA" id="ARBA00022840"/>
    </source>
</evidence>
<dbReference type="InterPro" id="IPR011009">
    <property type="entry name" value="Kinase-like_dom_sf"/>
</dbReference>
<dbReference type="PANTHER" id="PTHR24346">
    <property type="entry name" value="MAP/MICROTUBULE AFFINITY-REGULATING KINASE"/>
    <property type="match status" value="1"/>
</dbReference>
<feature type="region of interest" description="Disordered" evidence="9">
    <location>
        <begin position="430"/>
        <end position="455"/>
    </location>
</feature>
<evidence type="ECO:0000256" key="2">
    <source>
        <dbReference type="ARBA" id="ARBA00022527"/>
    </source>
</evidence>
<evidence type="ECO:0000256" key="4">
    <source>
        <dbReference type="ARBA" id="ARBA00022741"/>
    </source>
</evidence>
<evidence type="ECO:0000256" key="3">
    <source>
        <dbReference type="ARBA" id="ARBA00022679"/>
    </source>
</evidence>
<dbReference type="OrthoDB" id="193931at2759"/>
<dbReference type="GO" id="GO:0005737">
    <property type="term" value="C:cytoplasm"/>
    <property type="evidence" value="ECO:0007669"/>
    <property type="project" value="TreeGrafter"/>
</dbReference>
<dbReference type="GO" id="GO:0005524">
    <property type="term" value="F:ATP binding"/>
    <property type="evidence" value="ECO:0007669"/>
    <property type="project" value="UniProtKB-KW"/>
</dbReference>
<dbReference type="GO" id="GO:0004674">
    <property type="term" value="F:protein serine/threonine kinase activity"/>
    <property type="evidence" value="ECO:0007669"/>
    <property type="project" value="UniProtKB-KW"/>
</dbReference>
<comment type="catalytic activity">
    <reaction evidence="7">
        <text>L-threonyl-[protein] + ATP = O-phospho-L-threonyl-[protein] + ADP + H(+)</text>
        <dbReference type="Rhea" id="RHEA:46608"/>
        <dbReference type="Rhea" id="RHEA-COMP:11060"/>
        <dbReference type="Rhea" id="RHEA-COMP:11605"/>
        <dbReference type="ChEBI" id="CHEBI:15378"/>
        <dbReference type="ChEBI" id="CHEBI:30013"/>
        <dbReference type="ChEBI" id="CHEBI:30616"/>
        <dbReference type="ChEBI" id="CHEBI:61977"/>
        <dbReference type="ChEBI" id="CHEBI:456216"/>
        <dbReference type="EC" id="2.7.11.1"/>
    </reaction>
</comment>
<dbReference type="InterPro" id="IPR008271">
    <property type="entry name" value="Ser/Thr_kinase_AS"/>
</dbReference>
<dbReference type="Pfam" id="PF02149">
    <property type="entry name" value="KA1"/>
    <property type="match status" value="1"/>
</dbReference>
<dbReference type="SUPFAM" id="SSF56112">
    <property type="entry name" value="Protein kinase-like (PK-like)"/>
    <property type="match status" value="1"/>
</dbReference>
<dbReference type="SUPFAM" id="SSF103243">
    <property type="entry name" value="KA1-like"/>
    <property type="match status" value="1"/>
</dbReference>
<evidence type="ECO:0000256" key="5">
    <source>
        <dbReference type="ARBA" id="ARBA00022777"/>
    </source>
</evidence>
<keyword evidence="6" id="KW-0067">ATP-binding</keyword>
<feature type="region of interest" description="Disordered" evidence="9">
    <location>
        <begin position="471"/>
        <end position="497"/>
    </location>
</feature>
<dbReference type="InterPro" id="IPR000719">
    <property type="entry name" value="Prot_kinase_dom"/>
</dbReference>
<evidence type="ECO:0000256" key="9">
    <source>
        <dbReference type="SAM" id="MobiDB-lite"/>
    </source>
</evidence>
<name>A0A1Y2HTI7_9FUNG</name>
<dbReference type="InterPro" id="IPR028375">
    <property type="entry name" value="KA1/Ssp2_C"/>
</dbReference>
<dbReference type="EC" id="2.7.11.1" evidence="1"/>
<organism evidence="12 13">
    <name type="scientific">Catenaria anguillulae PL171</name>
    <dbReference type="NCBI Taxonomy" id="765915"/>
    <lineage>
        <taxon>Eukaryota</taxon>
        <taxon>Fungi</taxon>
        <taxon>Fungi incertae sedis</taxon>
        <taxon>Blastocladiomycota</taxon>
        <taxon>Blastocladiomycetes</taxon>
        <taxon>Blastocladiales</taxon>
        <taxon>Catenariaceae</taxon>
        <taxon>Catenaria</taxon>
    </lineage>
</organism>
<dbReference type="Gene3D" id="1.10.510.10">
    <property type="entry name" value="Transferase(Phosphotransferase) domain 1"/>
    <property type="match status" value="1"/>
</dbReference>
<feature type="domain" description="KA1" evidence="11">
    <location>
        <begin position="824"/>
        <end position="873"/>
    </location>
</feature>
<feature type="region of interest" description="Disordered" evidence="9">
    <location>
        <begin position="523"/>
        <end position="602"/>
    </location>
</feature>
<feature type="compositionally biased region" description="Basic residues" evidence="9">
    <location>
        <begin position="50"/>
        <end position="67"/>
    </location>
</feature>
<feature type="compositionally biased region" description="Polar residues" evidence="9">
    <location>
        <begin position="109"/>
        <end position="119"/>
    </location>
</feature>
<dbReference type="AlphaFoldDB" id="A0A1Y2HTI7"/>
<evidence type="ECO:0000256" key="1">
    <source>
        <dbReference type="ARBA" id="ARBA00012513"/>
    </source>
</evidence>
<dbReference type="Gene3D" id="3.30.200.20">
    <property type="entry name" value="Phosphorylase Kinase, domain 1"/>
    <property type="match status" value="1"/>
</dbReference>
<keyword evidence="5" id="KW-0418">Kinase</keyword>
<dbReference type="PROSITE" id="PS50032">
    <property type="entry name" value="KA1"/>
    <property type="match status" value="1"/>
</dbReference>